<feature type="compositionally biased region" description="Basic and acidic residues" evidence="1">
    <location>
        <begin position="426"/>
        <end position="438"/>
    </location>
</feature>
<feature type="region of interest" description="Disordered" evidence="1">
    <location>
        <begin position="302"/>
        <end position="479"/>
    </location>
</feature>
<feature type="compositionally biased region" description="Polar residues" evidence="1">
    <location>
        <begin position="257"/>
        <end position="274"/>
    </location>
</feature>
<feature type="compositionally biased region" description="Pro residues" evidence="1">
    <location>
        <begin position="222"/>
        <end position="235"/>
    </location>
</feature>
<dbReference type="Proteomes" id="UP001600064">
    <property type="component" value="Unassembled WGS sequence"/>
</dbReference>
<keyword evidence="3" id="KW-1185">Reference proteome</keyword>
<feature type="compositionally biased region" description="Basic and acidic residues" evidence="1">
    <location>
        <begin position="470"/>
        <end position="479"/>
    </location>
</feature>
<feature type="compositionally biased region" description="Basic and acidic residues" evidence="1">
    <location>
        <begin position="332"/>
        <end position="355"/>
    </location>
</feature>
<sequence length="504" mass="55090">MSPEAFALNASRADHSGPPSCLDDQPGDPNLASPDRMLSTPASNPPGVQVSRPVSPKTVPLRSHGTGSSSKQERFGTLPRVDAAMARASSVIPPDFQAPYSAGAHLSAIQSLDPRSLCELHNERSYLAYNLQKQNDRATRLFERFAGVEARLAEAATPSEAKRCRREAALIRSRIAESTRQEQLMLLRLSEIQIELQNRDRWARVRSLPSSYFQGQHHPPRCVDPPPVPPAPPPSANRSFSSDVLPQPRSNACEAPSQCQPRNDENTPAATATNPPSSSVLSPLSPCFTPGVSFIEDIWSRASKTSSAEQGEAKSWSELVEEEEEGGDDEGEGRPRSEPADMKEGVEANENRHGGGDGGGEGSGGELPYQHRYHCHDPLPPSSPPPSPPPPSPPHHQRQQRQQKETNPEERRHAVPPNDPSTHPAPDPDGRGRGRDTSPEEEEEREDMHAWRASPGRRSLFLPIPSRSAGGREGRVEKRMSLPCLKGELWQKGSRRGSAQSMEF</sequence>
<protein>
    <submittedName>
        <fullName evidence="2">Uncharacterized protein</fullName>
    </submittedName>
</protein>
<feature type="compositionally biased region" description="Acidic residues" evidence="1">
    <location>
        <begin position="319"/>
        <end position="331"/>
    </location>
</feature>
<evidence type="ECO:0000313" key="3">
    <source>
        <dbReference type="Proteomes" id="UP001600064"/>
    </source>
</evidence>
<proteinExistence type="predicted"/>
<dbReference type="EMBL" id="JAZGUE010000004">
    <property type="protein sequence ID" value="KAL2267431.1"/>
    <property type="molecule type" value="Genomic_DNA"/>
</dbReference>
<feature type="region of interest" description="Disordered" evidence="1">
    <location>
        <begin position="213"/>
        <end position="283"/>
    </location>
</feature>
<dbReference type="GeneID" id="98125871"/>
<reference evidence="2 3" key="1">
    <citation type="journal article" date="2024" name="Commun. Biol.">
        <title>Comparative genomic analysis of thermophilic fungi reveals convergent evolutionary adaptations and gene losses.</title>
        <authorList>
            <person name="Steindorff A.S."/>
            <person name="Aguilar-Pontes M.V."/>
            <person name="Robinson A.J."/>
            <person name="Andreopoulos B."/>
            <person name="LaButti K."/>
            <person name="Kuo A."/>
            <person name="Mondo S."/>
            <person name="Riley R."/>
            <person name="Otillar R."/>
            <person name="Haridas S."/>
            <person name="Lipzen A."/>
            <person name="Grimwood J."/>
            <person name="Schmutz J."/>
            <person name="Clum A."/>
            <person name="Reid I.D."/>
            <person name="Moisan M.C."/>
            <person name="Butler G."/>
            <person name="Nguyen T.T.M."/>
            <person name="Dewar K."/>
            <person name="Conant G."/>
            <person name="Drula E."/>
            <person name="Henrissat B."/>
            <person name="Hansel C."/>
            <person name="Singer S."/>
            <person name="Hutchinson M.I."/>
            <person name="de Vries R.P."/>
            <person name="Natvig D.O."/>
            <person name="Powell A.J."/>
            <person name="Tsang A."/>
            <person name="Grigoriev I.V."/>
        </authorList>
    </citation>
    <scope>NUCLEOTIDE SEQUENCE [LARGE SCALE GENOMIC DNA]</scope>
    <source>
        <strain evidence="2 3">ATCC 22073</strain>
    </source>
</reference>
<feature type="compositionally biased region" description="Pro residues" evidence="1">
    <location>
        <begin position="378"/>
        <end position="394"/>
    </location>
</feature>
<evidence type="ECO:0000313" key="2">
    <source>
        <dbReference type="EMBL" id="KAL2267431.1"/>
    </source>
</evidence>
<accession>A0ABR4DAR4</accession>
<organism evidence="2 3">
    <name type="scientific">Remersonia thermophila</name>
    <dbReference type="NCBI Taxonomy" id="72144"/>
    <lineage>
        <taxon>Eukaryota</taxon>
        <taxon>Fungi</taxon>
        <taxon>Dikarya</taxon>
        <taxon>Ascomycota</taxon>
        <taxon>Pezizomycotina</taxon>
        <taxon>Sordariomycetes</taxon>
        <taxon>Sordariomycetidae</taxon>
        <taxon>Sordariales</taxon>
        <taxon>Sordariales incertae sedis</taxon>
        <taxon>Remersonia</taxon>
    </lineage>
</organism>
<feature type="compositionally biased region" description="Basic and acidic residues" evidence="1">
    <location>
        <begin position="402"/>
        <end position="413"/>
    </location>
</feature>
<dbReference type="RefSeq" id="XP_070866158.1">
    <property type="nucleotide sequence ID" value="XM_071011227.1"/>
</dbReference>
<comment type="caution">
    <text evidence="2">The sequence shown here is derived from an EMBL/GenBank/DDBJ whole genome shotgun (WGS) entry which is preliminary data.</text>
</comment>
<name>A0ABR4DAR4_9PEZI</name>
<feature type="compositionally biased region" description="Polar residues" evidence="1">
    <location>
        <begin position="236"/>
        <end position="250"/>
    </location>
</feature>
<feature type="compositionally biased region" description="Gly residues" evidence="1">
    <location>
        <begin position="356"/>
        <end position="365"/>
    </location>
</feature>
<gene>
    <name evidence="2" type="ORF">VTJ83DRAFT_4708</name>
</gene>
<feature type="region of interest" description="Disordered" evidence="1">
    <location>
        <begin position="1"/>
        <end position="76"/>
    </location>
</feature>
<evidence type="ECO:0000256" key="1">
    <source>
        <dbReference type="SAM" id="MobiDB-lite"/>
    </source>
</evidence>